<protein>
    <submittedName>
        <fullName evidence="2">IS110 family transposase</fullName>
    </submittedName>
</protein>
<gene>
    <name evidence="2" type="ORF">FA743_14755</name>
</gene>
<feature type="domain" description="Transposase IS116/IS110/IS902 C-terminal" evidence="1">
    <location>
        <begin position="46"/>
        <end position="100"/>
    </location>
</feature>
<dbReference type="RefSeq" id="WP_136886874.1">
    <property type="nucleotide sequence ID" value="NZ_SUNI01000015.1"/>
</dbReference>
<proteinExistence type="predicted"/>
<dbReference type="GO" id="GO:0003677">
    <property type="term" value="F:DNA binding"/>
    <property type="evidence" value="ECO:0007669"/>
    <property type="project" value="InterPro"/>
</dbReference>
<evidence type="ECO:0000259" key="1">
    <source>
        <dbReference type="Pfam" id="PF02371"/>
    </source>
</evidence>
<evidence type="ECO:0000313" key="3">
    <source>
        <dbReference type="Proteomes" id="UP000309747"/>
    </source>
</evidence>
<organism evidence="2 3">
    <name type="scientific">Paracoccus gahaiensis</name>
    <dbReference type="NCBI Taxonomy" id="1706839"/>
    <lineage>
        <taxon>Bacteria</taxon>
        <taxon>Pseudomonadati</taxon>
        <taxon>Pseudomonadota</taxon>
        <taxon>Alphaproteobacteria</taxon>
        <taxon>Rhodobacterales</taxon>
        <taxon>Paracoccaceae</taxon>
        <taxon>Paracoccus</taxon>
    </lineage>
</organism>
<accession>A0A4U0R6L8</accession>
<dbReference type="InterPro" id="IPR047650">
    <property type="entry name" value="Transpos_IS110"/>
</dbReference>
<evidence type="ECO:0000313" key="2">
    <source>
        <dbReference type="EMBL" id="TJZ90663.1"/>
    </source>
</evidence>
<dbReference type="Pfam" id="PF02371">
    <property type="entry name" value="Transposase_20"/>
    <property type="match status" value="1"/>
</dbReference>
<dbReference type="OrthoDB" id="8261795at2"/>
<name>A0A4U0R6L8_9RHOB</name>
<dbReference type="GO" id="GO:0006313">
    <property type="term" value="P:DNA transposition"/>
    <property type="evidence" value="ECO:0007669"/>
    <property type="project" value="InterPro"/>
</dbReference>
<reference evidence="2 3" key="1">
    <citation type="submission" date="2019-04" db="EMBL/GenBank/DDBJ databases">
        <authorList>
            <person name="Li J."/>
        </authorList>
    </citation>
    <scope>NUCLEOTIDE SEQUENCE [LARGE SCALE GENOMIC DNA]</scope>
    <source>
        <strain evidence="2 3">KCTC 42687</strain>
    </source>
</reference>
<dbReference type="InterPro" id="IPR003346">
    <property type="entry name" value="Transposase_20"/>
</dbReference>
<comment type="caution">
    <text evidence="2">The sequence shown here is derived from an EMBL/GenBank/DDBJ whole genome shotgun (WGS) entry which is preliminary data.</text>
</comment>
<dbReference type="EMBL" id="SUNI01000015">
    <property type="protein sequence ID" value="TJZ90663.1"/>
    <property type="molecule type" value="Genomic_DNA"/>
</dbReference>
<dbReference type="PANTHER" id="PTHR33055:SF13">
    <property type="entry name" value="TRANSPOSASE"/>
    <property type="match status" value="1"/>
</dbReference>
<sequence>MIGRPVRRAVAGSFWFAHSETLTLPVRPRESSGRPSSATAPIGTITGEEAAALTRLAPVAHDSGTLCGKRTIAGGRRALRHVMFQAALVAAHHNPSLRSFADRLRHAGKPHKVIITAVARKLVTIANALCKSRQKWIATTT</sequence>
<dbReference type="AlphaFoldDB" id="A0A4U0R6L8"/>
<dbReference type="GO" id="GO:0004803">
    <property type="term" value="F:transposase activity"/>
    <property type="evidence" value="ECO:0007669"/>
    <property type="project" value="InterPro"/>
</dbReference>
<dbReference type="Proteomes" id="UP000309747">
    <property type="component" value="Unassembled WGS sequence"/>
</dbReference>
<keyword evidence="3" id="KW-1185">Reference proteome</keyword>
<dbReference type="PANTHER" id="PTHR33055">
    <property type="entry name" value="TRANSPOSASE FOR INSERTION SEQUENCE ELEMENT IS1111A"/>
    <property type="match status" value="1"/>
</dbReference>